<dbReference type="FunFam" id="1.10.238.10:FF:000178">
    <property type="entry name" value="Calmodulin-2 A"/>
    <property type="match status" value="1"/>
</dbReference>
<feature type="domain" description="EF-hand" evidence="9">
    <location>
        <begin position="76"/>
        <end position="111"/>
    </location>
</feature>
<evidence type="ECO:0000256" key="8">
    <source>
        <dbReference type="SAM" id="MobiDB-lite"/>
    </source>
</evidence>
<gene>
    <name evidence="10" type="ORF">SteCoe_19145</name>
</gene>
<sequence length="184" mass="20592">MNQLRGGPSKQAAPKELPKMRRPGAPFNALDFVRPGLTEDDIEEIKEAFDLFDSDGSGTVEPRELKSAMVSLGFEAKNATLFHVVSELDKDGSGSIDFEEFLAMMSSQMSDHDSKEDIHKIFALFDIDHTGYINIKNLKKIARDLGETCDDDELLDLIRKGDSDNDGQVSFEDFYNIMTKKFSS</sequence>
<keyword evidence="5" id="KW-0106">Calcium</keyword>
<dbReference type="GO" id="GO:0005509">
    <property type="term" value="F:calcium ion binding"/>
    <property type="evidence" value="ECO:0007669"/>
    <property type="project" value="InterPro"/>
</dbReference>
<comment type="subcellular location">
    <subcellularLocation>
        <location evidence="1">Cytoplasm</location>
        <location evidence="1">Cytoskeleton</location>
    </subcellularLocation>
</comment>
<feature type="domain" description="EF-hand" evidence="9">
    <location>
        <begin position="113"/>
        <end position="148"/>
    </location>
</feature>
<evidence type="ECO:0000256" key="7">
    <source>
        <dbReference type="ARBA" id="ARBA00025692"/>
    </source>
</evidence>
<dbReference type="InterPro" id="IPR011992">
    <property type="entry name" value="EF-hand-dom_pair"/>
</dbReference>
<evidence type="ECO:0000313" key="10">
    <source>
        <dbReference type="EMBL" id="OMJ80550.1"/>
    </source>
</evidence>
<dbReference type="InterPro" id="IPR002048">
    <property type="entry name" value="EF_hand_dom"/>
</dbReference>
<dbReference type="SMART" id="SM00054">
    <property type="entry name" value="EFh"/>
    <property type="match status" value="4"/>
</dbReference>
<protein>
    <recommendedName>
        <fullName evidence="9">EF-hand domain-containing protein</fullName>
    </recommendedName>
</protein>
<feature type="domain" description="EF-hand" evidence="9">
    <location>
        <begin position="40"/>
        <end position="75"/>
    </location>
</feature>
<reference evidence="10 11" key="1">
    <citation type="submission" date="2016-11" db="EMBL/GenBank/DDBJ databases">
        <title>The macronuclear genome of Stentor coeruleus: a giant cell with tiny introns.</title>
        <authorList>
            <person name="Slabodnick M."/>
            <person name="Ruby J.G."/>
            <person name="Reiff S.B."/>
            <person name="Swart E.C."/>
            <person name="Gosai S."/>
            <person name="Prabakaran S."/>
            <person name="Witkowska E."/>
            <person name="Larue G.E."/>
            <person name="Fisher S."/>
            <person name="Freeman R.M."/>
            <person name="Gunawardena J."/>
            <person name="Chu W."/>
            <person name="Stover N.A."/>
            <person name="Gregory B.D."/>
            <person name="Nowacki M."/>
            <person name="Derisi J."/>
            <person name="Roy S.W."/>
            <person name="Marshall W.F."/>
            <person name="Sood P."/>
        </authorList>
    </citation>
    <scope>NUCLEOTIDE SEQUENCE [LARGE SCALE GENOMIC DNA]</scope>
    <source>
        <strain evidence="10">WM001</strain>
    </source>
</reference>
<name>A0A1R2BUW2_9CILI</name>
<comment type="caution">
    <text evidence="10">The sequence shown here is derived from an EMBL/GenBank/DDBJ whole genome shotgun (WGS) entry which is preliminary data.</text>
</comment>
<keyword evidence="4" id="KW-0677">Repeat</keyword>
<evidence type="ECO:0000259" key="9">
    <source>
        <dbReference type="PROSITE" id="PS50222"/>
    </source>
</evidence>
<keyword evidence="11" id="KW-1185">Reference proteome</keyword>
<dbReference type="PROSITE" id="PS50222">
    <property type="entry name" value="EF_HAND_2"/>
    <property type="match status" value="4"/>
</dbReference>
<dbReference type="InterPro" id="IPR018247">
    <property type="entry name" value="EF_Hand_1_Ca_BS"/>
</dbReference>
<comment type="function">
    <text evidence="7">Plays a fundamental role in microtubule organizing center structure and function. Component of the infraciliary lattice (ICL) and the ciliary basal bodies.</text>
</comment>
<evidence type="ECO:0000256" key="4">
    <source>
        <dbReference type="ARBA" id="ARBA00022737"/>
    </source>
</evidence>
<dbReference type="SUPFAM" id="SSF47473">
    <property type="entry name" value="EF-hand"/>
    <property type="match status" value="1"/>
</dbReference>
<proteinExistence type="inferred from homology"/>
<feature type="region of interest" description="Disordered" evidence="8">
    <location>
        <begin position="1"/>
        <end position="27"/>
    </location>
</feature>
<dbReference type="OrthoDB" id="410571at2759"/>
<dbReference type="PROSITE" id="PS00018">
    <property type="entry name" value="EF_HAND_1"/>
    <property type="match status" value="3"/>
</dbReference>
<accession>A0A1R2BUW2</accession>
<evidence type="ECO:0000256" key="2">
    <source>
        <dbReference type="ARBA" id="ARBA00005253"/>
    </source>
</evidence>
<feature type="domain" description="EF-hand" evidence="9">
    <location>
        <begin position="149"/>
        <end position="184"/>
    </location>
</feature>
<dbReference type="EMBL" id="MPUH01000418">
    <property type="protein sequence ID" value="OMJ80550.1"/>
    <property type="molecule type" value="Genomic_DNA"/>
</dbReference>
<dbReference type="Proteomes" id="UP000187209">
    <property type="component" value="Unassembled WGS sequence"/>
</dbReference>
<keyword evidence="6" id="KW-0206">Cytoskeleton</keyword>
<dbReference type="AlphaFoldDB" id="A0A1R2BUW2"/>
<dbReference type="PANTHER" id="PTHR23050">
    <property type="entry name" value="CALCIUM BINDING PROTEIN"/>
    <property type="match status" value="1"/>
</dbReference>
<evidence type="ECO:0000313" key="11">
    <source>
        <dbReference type="Proteomes" id="UP000187209"/>
    </source>
</evidence>
<comment type="similarity">
    <text evidence="2">Belongs to the centrin family.</text>
</comment>
<dbReference type="GO" id="GO:0005856">
    <property type="term" value="C:cytoskeleton"/>
    <property type="evidence" value="ECO:0007669"/>
    <property type="project" value="UniProtKB-SubCell"/>
</dbReference>
<evidence type="ECO:0000256" key="3">
    <source>
        <dbReference type="ARBA" id="ARBA00022490"/>
    </source>
</evidence>
<keyword evidence="3" id="KW-0963">Cytoplasm</keyword>
<evidence type="ECO:0000256" key="5">
    <source>
        <dbReference type="ARBA" id="ARBA00022837"/>
    </source>
</evidence>
<dbReference type="InterPro" id="IPR050145">
    <property type="entry name" value="Centrin_CML-like"/>
</dbReference>
<dbReference type="Pfam" id="PF13499">
    <property type="entry name" value="EF-hand_7"/>
    <property type="match status" value="2"/>
</dbReference>
<evidence type="ECO:0000256" key="1">
    <source>
        <dbReference type="ARBA" id="ARBA00004245"/>
    </source>
</evidence>
<evidence type="ECO:0000256" key="6">
    <source>
        <dbReference type="ARBA" id="ARBA00023212"/>
    </source>
</evidence>
<organism evidence="10 11">
    <name type="scientific">Stentor coeruleus</name>
    <dbReference type="NCBI Taxonomy" id="5963"/>
    <lineage>
        <taxon>Eukaryota</taxon>
        <taxon>Sar</taxon>
        <taxon>Alveolata</taxon>
        <taxon>Ciliophora</taxon>
        <taxon>Postciliodesmatophora</taxon>
        <taxon>Heterotrichea</taxon>
        <taxon>Heterotrichida</taxon>
        <taxon>Stentoridae</taxon>
        <taxon>Stentor</taxon>
    </lineage>
</organism>
<dbReference type="Gene3D" id="1.10.238.10">
    <property type="entry name" value="EF-hand"/>
    <property type="match status" value="2"/>
</dbReference>